<dbReference type="STRING" id="184922.A8BNS7"/>
<reference evidence="3 4" key="1">
    <citation type="journal article" date="2007" name="Science">
        <title>Genomic minimalism in the early diverging intestinal parasite Giardia lamblia.</title>
        <authorList>
            <person name="Morrison H.G."/>
            <person name="McArthur A.G."/>
            <person name="Gillin F.D."/>
            <person name="Aley S.B."/>
            <person name="Adam R.D."/>
            <person name="Olsen G.J."/>
            <person name="Best A.A."/>
            <person name="Cande W.Z."/>
            <person name="Chen F."/>
            <person name="Cipriano M.J."/>
            <person name="Davids B.J."/>
            <person name="Dawson S.C."/>
            <person name="Elmendorf H.G."/>
            <person name="Hehl A.B."/>
            <person name="Holder M.E."/>
            <person name="Huse S.M."/>
            <person name="Kim U.U."/>
            <person name="Lasek-Nesselquist E."/>
            <person name="Manning G."/>
            <person name="Nigam A."/>
            <person name="Nixon J.E."/>
            <person name="Palm D."/>
            <person name="Passamaneck N.E."/>
            <person name="Prabhu A."/>
            <person name="Reich C.I."/>
            <person name="Reiner D.S."/>
            <person name="Samuelson J."/>
            <person name="Svard S.G."/>
            <person name="Sogin M.L."/>
        </authorList>
    </citation>
    <scope>NUCLEOTIDE SEQUENCE [LARGE SCALE GENOMIC DNA]</scope>
    <source>
        <strain evidence="3 4">WB C6</strain>
    </source>
</reference>
<comment type="caution">
    <text evidence="3">The sequence shown here is derived from an EMBL/GenBank/DDBJ whole genome shotgun (WGS) entry which is preliminary data.</text>
</comment>
<feature type="region of interest" description="Disordered" evidence="2">
    <location>
        <begin position="771"/>
        <end position="801"/>
    </location>
</feature>
<dbReference type="SMART" id="SM00248">
    <property type="entry name" value="ANK"/>
    <property type="match status" value="8"/>
</dbReference>
<dbReference type="OMA" id="ACANGFD"/>
<dbReference type="RefSeq" id="XP_001705792.1">
    <property type="nucleotide sequence ID" value="XM_001705740.1"/>
</dbReference>
<gene>
    <name evidence="3" type="ORF">GL50803_0017053</name>
</gene>
<dbReference type="InterPro" id="IPR002110">
    <property type="entry name" value="Ankyrin_rpt"/>
</dbReference>
<dbReference type="GeneID" id="5698671"/>
<evidence type="ECO:0000313" key="3">
    <source>
        <dbReference type="EMBL" id="KAE8304676.1"/>
    </source>
</evidence>
<evidence type="ECO:0000256" key="2">
    <source>
        <dbReference type="SAM" id="MobiDB-lite"/>
    </source>
</evidence>
<dbReference type="HOGENOM" id="CLU_292132_0_0_1"/>
<feature type="compositionally biased region" description="Basic and acidic residues" evidence="2">
    <location>
        <begin position="284"/>
        <end position="294"/>
    </location>
</feature>
<dbReference type="PANTHER" id="PTHR24184">
    <property type="entry name" value="SI:CH211-189E2.2"/>
    <property type="match status" value="1"/>
</dbReference>
<dbReference type="KEGG" id="gla:GL50803_0017053"/>
<organism evidence="3 4">
    <name type="scientific">Giardia intestinalis (strain ATCC 50803 / WB clone C6)</name>
    <name type="common">Giardia lamblia</name>
    <dbReference type="NCBI Taxonomy" id="184922"/>
    <lineage>
        <taxon>Eukaryota</taxon>
        <taxon>Metamonada</taxon>
        <taxon>Diplomonadida</taxon>
        <taxon>Hexamitidae</taxon>
        <taxon>Giardiinae</taxon>
        <taxon>Giardia</taxon>
    </lineage>
</organism>
<sequence>MKVQNYLQWFRACEVGDIDAIVEALPTYAKKKNSRGDTALILACKRGDRRITKLLAPIEHGICNDRGENAILTAIRYDQPGCVSDMCMYEIATRLKDGSTPLHFAAAMESLRSIVLMHGALKRARDSAGMTSFELACSLGKTESVKKLIELGNHISKHDAARAIKIAKDHGFQNIADYIASFDFPDIDPSVITASMRLLQSSKVSSKALALVAEMSAQEKANVIMSHSKVMTESFKNEVVPPMEGLSESMRLAQQKVCQVVNRYEIDKKKKAMEDFVSNIDELASEREKERPPSEEEVLAAKAAERRAEEQREADSIQRRLAENAAERSRKAAERLALAEQAAAEREVELMKASASRLEALSAMFPTDGNPESPPPLLPVTLAQLTAYPPSADVKGTVEDTLRASALDESVEGTAGPINVGAATQDEVDVDDIINQISAAGVVNDAYEAYSSDDEGGQTEDSVFRANQRVGYTVPEGVEHYGSGEPANNGTCGRADIRLSAEEIEREHEELRRKRQDIQERNRAFHRNEDVIDSTNPFPLIGTSVEKHVPFPSVSSHEKLDPTLIVPRQYTPKTDAKGRPLHERIDHSNSPSRSILVTTQGSIPPDPNATMGPAQIQGILPADYYGIRLYCTCPECTAKLTEIACQLHAKDKRIAALQNALEETRAFAAACVSQMQGCANCYQMKNLKAAGYTDDSVLINTATNTAHLVTSASPGGIYVQGNPNAFMANSIAANRFTGTVRSATLKLEEHGFIPRAADRLLFPRTHEDVLGFHTSPTQSRNPDLTKTSSTRKGTSTVKSPSKTLGFNQLLVRTSSGSPITSSNVSTNSTHRTGHKVNSDVPLRSTTSLIDYSVSPFCNKTELMLAAKGGNITEVQRLLDTQRGEVDGCGRTALMYAAEYGHLECVKSLLEYEDCVADRDGMTALMYAASFGHLACVKVLAEKEASFKRPQDGATALMAACANGFDEIVSVLLPLEKKMQTVDGRTALMIACQNSHLPCVMKMLPDEHDQMTATGRDTLSYARESGNALIIHEVEKVFRQAQHLI</sequence>
<dbReference type="Pfam" id="PF12796">
    <property type="entry name" value="Ank_2"/>
    <property type="match status" value="3"/>
</dbReference>
<dbReference type="PANTHER" id="PTHR24184:SF11">
    <property type="entry name" value="ANKYRIN REPEAT AND SOCS BOX CONTAINING 3"/>
    <property type="match status" value="1"/>
</dbReference>
<feature type="compositionally biased region" description="Polar residues" evidence="2">
    <location>
        <begin position="814"/>
        <end position="830"/>
    </location>
</feature>
<feature type="compositionally biased region" description="Low complexity" evidence="2">
    <location>
        <begin position="785"/>
        <end position="799"/>
    </location>
</feature>
<keyword evidence="4" id="KW-1185">Reference proteome</keyword>
<dbReference type="Gene3D" id="1.25.40.20">
    <property type="entry name" value="Ankyrin repeat-containing domain"/>
    <property type="match status" value="3"/>
</dbReference>
<dbReference type="AlphaFoldDB" id="A8BNS7"/>
<protein>
    <submittedName>
        <fullName evidence="3">Ankyrin repeat protein 1</fullName>
    </submittedName>
</protein>
<feature type="coiled-coil region" evidence="1">
    <location>
        <begin position="494"/>
        <end position="528"/>
    </location>
</feature>
<name>A8BNS7_GIAIC</name>
<dbReference type="InterPro" id="IPR036770">
    <property type="entry name" value="Ankyrin_rpt-contain_sf"/>
</dbReference>
<feature type="region of interest" description="Disordered" evidence="2">
    <location>
        <begin position="814"/>
        <end position="839"/>
    </location>
</feature>
<feature type="region of interest" description="Disordered" evidence="2">
    <location>
        <begin position="284"/>
        <end position="317"/>
    </location>
</feature>
<keyword evidence="1" id="KW-0175">Coiled coil</keyword>
<dbReference type="EMBL" id="AACB03000001">
    <property type="protein sequence ID" value="KAE8304676.1"/>
    <property type="molecule type" value="Genomic_DNA"/>
</dbReference>
<feature type="compositionally biased region" description="Polar residues" evidence="2">
    <location>
        <begin position="774"/>
        <end position="784"/>
    </location>
</feature>
<evidence type="ECO:0000256" key="1">
    <source>
        <dbReference type="SAM" id="Coils"/>
    </source>
</evidence>
<feature type="compositionally biased region" description="Basic and acidic residues" evidence="2">
    <location>
        <begin position="574"/>
        <end position="587"/>
    </location>
</feature>
<accession>A8BNS7</accession>
<proteinExistence type="predicted"/>
<dbReference type="Proteomes" id="UP000001548">
    <property type="component" value="Unassembled WGS sequence"/>
</dbReference>
<feature type="region of interest" description="Disordered" evidence="2">
    <location>
        <begin position="571"/>
        <end position="594"/>
    </location>
</feature>
<dbReference type="PROSITE" id="PS50297">
    <property type="entry name" value="ANK_REP_REGION"/>
    <property type="match status" value="1"/>
</dbReference>
<feature type="compositionally biased region" description="Basic and acidic residues" evidence="2">
    <location>
        <begin position="303"/>
        <end position="317"/>
    </location>
</feature>
<dbReference type="PROSITE" id="PS50088">
    <property type="entry name" value="ANK_REPEAT"/>
    <property type="match status" value="2"/>
</dbReference>
<evidence type="ECO:0000313" key="4">
    <source>
        <dbReference type="Proteomes" id="UP000001548"/>
    </source>
</evidence>
<dbReference type="SUPFAM" id="SSF48403">
    <property type="entry name" value="Ankyrin repeat"/>
    <property type="match status" value="2"/>
</dbReference>
<dbReference type="VEuPathDB" id="GiardiaDB:GL50803_17053"/>